<keyword evidence="6 12" id="KW-0812">Transmembrane</keyword>
<evidence type="ECO:0000256" key="4">
    <source>
        <dbReference type="ARBA" id="ARBA00008671"/>
    </source>
</evidence>
<evidence type="ECO:0000256" key="7">
    <source>
        <dbReference type="ARBA" id="ARBA00022824"/>
    </source>
</evidence>
<evidence type="ECO:0000256" key="3">
    <source>
        <dbReference type="ARBA" id="ARBA00005189"/>
    </source>
</evidence>
<feature type="transmembrane region" description="Helical" evidence="12">
    <location>
        <begin position="72"/>
        <end position="91"/>
    </location>
</feature>
<keyword evidence="5 12" id="KW-0808">Transferase</keyword>
<evidence type="ECO:0000256" key="11">
    <source>
        <dbReference type="ARBA" id="ARBA00023264"/>
    </source>
</evidence>
<feature type="transmembrane region" description="Helical" evidence="12">
    <location>
        <begin position="218"/>
        <end position="238"/>
    </location>
</feature>
<evidence type="ECO:0000256" key="1">
    <source>
        <dbReference type="ARBA" id="ARBA00004477"/>
    </source>
</evidence>
<protein>
    <recommendedName>
        <fullName evidence="12">Phosphatidylserine synthase</fullName>
        <ecNumber evidence="12">2.7.8.29</ecNumber>
    </recommendedName>
    <alternativeName>
        <fullName evidence="12">Serine-exchange enzyme</fullName>
    </alternativeName>
</protein>
<gene>
    <name evidence="14" type="ORF">SPHA_35038</name>
</gene>
<dbReference type="PANTHER" id="PTHR15362:SF15">
    <property type="entry name" value="PHOSPHATIDYLSERINE SYNTHASE 1"/>
    <property type="match status" value="1"/>
</dbReference>
<evidence type="ECO:0000256" key="6">
    <source>
        <dbReference type="ARBA" id="ARBA00022692"/>
    </source>
</evidence>
<feature type="transmembrane region" description="Helical" evidence="12">
    <location>
        <begin position="284"/>
        <end position="301"/>
    </location>
</feature>
<reference evidence="14" key="1">
    <citation type="submission" date="2021-01" db="EMBL/GenBank/DDBJ databases">
        <authorList>
            <person name="Li R."/>
            <person name="Bekaert M."/>
        </authorList>
    </citation>
    <scope>NUCLEOTIDE SEQUENCE</scope>
    <source>
        <strain evidence="14">Farmed</strain>
    </source>
</reference>
<evidence type="ECO:0000313" key="14">
    <source>
        <dbReference type="EMBL" id="CAE1266163.1"/>
    </source>
</evidence>
<dbReference type="GO" id="GO:0006659">
    <property type="term" value="P:phosphatidylserine biosynthetic process"/>
    <property type="evidence" value="ECO:0007669"/>
    <property type="project" value="UniProtKB-UniRule"/>
</dbReference>
<proteinExistence type="inferred from homology"/>
<dbReference type="OrthoDB" id="10265393at2759"/>
<comment type="similarity">
    <text evidence="4 12">Belongs to the phosphatidyl serine synthase family.</text>
</comment>
<comment type="pathway">
    <text evidence="2 12">Phospholipid metabolism; phosphatidylserine biosynthesis.</text>
</comment>
<comment type="function">
    <text evidence="12">Catalyzes a base-exchange reaction in which the polar head group of phosphatidylethanolamine (PE) is replaced by L-serine.</text>
</comment>
<keyword evidence="9 12" id="KW-0443">Lipid metabolism</keyword>
<comment type="pathway">
    <text evidence="3">Lipid metabolism.</text>
</comment>
<keyword evidence="12" id="KW-0594">Phospholipid biosynthesis</keyword>
<accession>A0A812CHZ9</accession>
<dbReference type="GO" id="GO:0005789">
    <property type="term" value="C:endoplasmic reticulum membrane"/>
    <property type="evidence" value="ECO:0007669"/>
    <property type="project" value="UniProtKB-SubCell"/>
</dbReference>
<keyword evidence="12" id="KW-0444">Lipid biosynthesis</keyword>
<feature type="transmembrane region" description="Helical" evidence="12">
    <location>
        <begin position="39"/>
        <end position="60"/>
    </location>
</feature>
<comment type="subcellular location">
    <subcellularLocation>
        <location evidence="1 12">Endoplasmic reticulum membrane</location>
        <topology evidence="1 12">Multi-pass membrane protein</topology>
    </subcellularLocation>
</comment>
<evidence type="ECO:0000256" key="12">
    <source>
        <dbReference type="RuleBase" id="RU368094"/>
    </source>
</evidence>
<organism evidence="14 15">
    <name type="scientific">Acanthosepion pharaonis</name>
    <name type="common">Pharaoh cuttlefish</name>
    <name type="synonym">Sepia pharaonis</name>
    <dbReference type="NCBI Taxonomy" id="158019"/>
    <lineage>
        <taxon>Eukaryota</taxon>
        <taxon>Metazoa</taxon>
        <taxon>Spiralia</taxon>
        <taxon>Lophotrochozoa</taxon>
        <taxon>Mollusca</taxon>
        <taxon>Cephalopoda</taxon>
        <taxon>Coleoidea</taxon>
        <taxon>Decapodiformes</taxon>
        <taxon>Sepiida</taxon>
        <taxon>Sepiina</taxon>
        <taxon>Sepiidae</taxon>
        <taxon>Acanthosepion</taxon>
    </lineage>
</organism>
<dbReference type="Pfam" id="PF03034">
    <property type="entry name" value="PSS"/>
    <property type="match status" value="1"/>
</dbReference>
<dbReference type="PANTHER" id="PTHR15362">
    <property type="entry name" value="PHOSPHATIDYLINOSITOL SYNTHASE"/>
    <property type="match status" value="1"/>
</dbReference>
<dbReference type="AlphaFoldDB" id="A0A812CHZ9"/>
<feature type="transmembrane region" description="Helical" evidence="12">
    <location>
        <begin position="103"/>
        <end position="123"/>
    </location>
</feature>
<evidence type="ECO:0000256" key="9">
    <source>
        <dbReference type="ARBA" id="ARBA00023098"/>
    </source>
</evidence>
<feature type="compositionally biased region" description="Polar residues" evidence="13">
    <location>
        <begin position="448"/>
        <end position="466"/>
    </location>
</feature>
<evidence type="ECO:0000256" key="8">
    <source>
        <dbReference type="ARBA" id="ARBA00022989"/>
    </source>
</evidence>
<evidence type="ECO:0000256" key="10">
    <source>
        <dbReference type="ARBA" id="ARBA00023136"/>
    </source>
</evidence>
<feature type="transmembrane region" description="Helical" evidence="12">
    <location>
        <begin position="189"/>
        <end position="212"/>
    </location>
</feature>
<dbReference type="GO" id="GO:0106245">
    <property type="term" value="F:L-serine-phosphatidylethanolamine phosphatidyltransferase activity"/>
    <property type="evidence" value="ECO:0007669"/>
    <property type="project" value="UniProtKB-UniRule"/>
</dbReference>
<keyword evidence="10 12" id="KW-0472">Membrane</keyword>
<dbReference type="EMBL" id="CAHIKZ030001504">
    <property type="protein sequence ID" value="CAE1266163.1"/>
    <property type="molecule type" value="Genomic_DNA"/>
</dbReference>
<sequence length="480" mass="55141">MAAVSTGSRSTRKHAMAREEKERFRAINEQPVDDITLEFFYQPHTISLLSLCICGLLYVAFMRDDVNSDDNIWNGLCCMVFIFLVISVLAFPNGPFTRPHPALWRIVFGLSVLYFMLLVFLLFQNTQDTRKMLGWVYPDLKNGTPDEKEYAVNCSDISLARLWEHIDFFAFSHFFGWALKALLIRHYGILWTISVLWELTEAAFVHLLPNFAECWWDAWVLDVLICNGFGIYLGMLVCQKLEMRNYYWESIKDIHSTTGKIRRAVLQFTPSSWTHVRWLDPNSSYMRVLAVGILVMIWQVAELNLFFIKHIFMITPAHPVNVIRAMLIALVSAPSIRQYYMYVTDTQCKRVGTQCWVFCAITLTEAIVCIKFGMDLFKNAEMGWIVFWFGVQLLGSLACVYLCALFAKRNEHKMDADGDGMDSDSASRVTPIHQQYFVQHRSCCTPEKTPSSSNSSPDTEFSSSPILRQRAKESLTNGAL</sequence>
<feature type="transmembrane region" description="Helical" evidence="12">
    <location>
        <begin position="355"/>
        <end position="373"/>
    </location>
</feature>
<keyword evidence="11 12" id="KW-1208">Phospholipid metabolism</keyword>
<evidence type="ECO:0000256" key="5">
    <source>
        <dbReference type="ARBA" id="ARBA00022679"/>
    </source>
</evidence>
<keyword evidence="15" id="KW-1185">Reference proteome</keyword>
<feature type="transmembrane region" description="Helical" evidence="12">
    <location>
        <begin position="321"/>
        <end position="343"/>
    </location>
</feature>
<comment type="catalytic activity">
    <reaction evidence="12">
        <text>a 1,2-diacyl-sn-glycero-3-phosphoethanolamine + L-serine = a 1,2-diacyl-sn-glycero-3-phospho-L-serine + ethanolamine</text>
        <dbReference type="Rhea" id="RHEA:27606"/>
        <dbReference type="ChEBI" id="CHEBI:33384"/>
        <dbReference type="ChEBI" id="CHEBI:57262"/>
        <dbReference type="ChEBI" id="CHEBI:57603"/>
        <dbReference type="ChEBI" id="CHEBI:64612"/>
        <dbReference type="EC" id="2.7.8.29"/>
    </reaction>
</comment>
<dbReference type="EC" id="2.7.8.29" evidence="12"/>
<evidence type="ECO:0000256" key="2">
    <source>
        <dbReference type="ARBA" id="ARBA00004916"/>
    </source>
</evidence>
<feature type="transmembrane region" description="Helical" evidence="12">
    <location>
        <begin position="385"/>
        <end position="407"/>
    </location>
</feature>
<evidence type="ECO:0000256" key="13">
    <source>
        <dbReference type="SAM" id="MobiDB-lite"/>
    </source>
</evidence>
<evidence type="ECO:0000313" key="15">
    <source>
        <dbReference type="Proteomes" id="UP000597762"/>
    </source>
</evidence>
<feature type="region of interest" description="Disordered" evidence="13">
    <location>
        <begin position="444"/>
        <end position="480"/>
    </location>
</feature>
<dbReference type="Proteomes" id="UP000597762">
    <property type="component" value="Unassembled WGS sequence"/>
</dbReference>
<dbReference type="UniPathway" id="UPA00948"/>
<keyword evidence="7 12" id="KW-0256">Endoplasmic reticulum</keyword>
<keyword evidence="8 12" id="KW-1133">Transmembrane helix</keyword>
<dbReference type="InterPro" id="IPR004277">
    <property type="entry name" value="PSS"/>
</dbReference>
<name>A0A812CHZ9_ACAPH</name>
<comment type="caution">
    <text evidence="14">The sequence shown here is derived from an EMBL/GenBank/DDBJ whole genome shotgun (WGS) entry which is preliminary data.</text>
</comment>